<accession>A0ACB8BVC4</accession>
<protein>
    <submittedName>
        <fullName evidence="1">Uncharacterized protein</fullName>
    </submittedName>
</protein>
<keyword evidence="2" id="KW-1185">Reference proteome</keyword>
<evidence type="ECO:0000313" key="1">
    <source>
        <dbReference type="EMBL" id="KAH7929880.1"/>
    </source>
</evidence>
<proteinExistence type="predicted"/>
<reference evidence="1" key="1">
    <citation type="journal article" date="2021" name="New Phytol.">
        <title>Evolutionary innovations through gain and loss of genes in the ectomycorrhizal Boletales.</title>
        <authorList>
            <person name="Wu G."/>
            <person name="Miyauchi S."/>
            <person name="Morin E."/>
            <person name="Kuo A."/>
            <person name="Drula E."/>
            <person name="Varga T."/>
            <person name="Kohler A."/>
            <person name="Feng B."/>
            <person name="Cao Y."/>
            <person name="Lipzen A."/>
            <person name="Daum C."/>
            <person name="Hundley H."/>
            <person name="Pangilinan J."/>
            <person name="Johnson J."/>
            <person name="Barry K."/>
            <person name="LaButti K."/>
            <person name="Ng V."/>
            <person name="Ahrendt S."/>
            <person name="Min B."/>
            <person name="Choi I.G."/>
            <person name="Park H."/>
            <person name="Plett J.M."/>
            <person name="Magnuson J."/>
            <person name="Spatafora J.W."/>
            <person name="Nagy L.G."/>
            <person name="Henrissat B."/>
            <person name="Grigoriev I.V."/>
            <person name="Yang Z.L."/>
            <person name="Xu J."/>
            <person name="Martin F.M."/>
        </authorList>
    </citation>
    <scope>NUCLEOTIDE SEQUENCE</scope>
    <source>
        <strain evidence="1">KUC20120723A-06</strain>
    </source>
</reference>
<dbReference type="EMBL" id="MU266337">
    <property type="protein sequence ID" value="KAH7929880.1"/>
    <property type="molecule type" value="Genomic_DNA"/>
</dbReference>
<comment type="caution">
    <text evidence="1">The sequence shown here is derived from an EMBL/GenBank/DDBJ whole genome shotgun (WGS) entry which is preliminary data.</text>
</comment>
<organism evidence="1 2">
    <name type="scientific">Leucogyrophana mollusca</name>
    <dbReference type="NCBI Taxonomy" id="85980"/>
    <lineage>
        <taxon>Eukaryota</taxon>
        <taxon>Fungi</taxon>
        <taxon>Dikarya</taxon>
        <taxon>Basidiomycota</taxon>
        <taxon>Agaricomycotina</taxon>
        <taxon>Agaricomycetes</taxon>
        <taxon>Agaricomycetidae</taxon>
        <taxon>Boletales</taxon>
        <taxon>Boletales incertae sedis</taxon>
        <taxon>Leucogyrophana</taxon>
    </lineage>
</organism>
<evidence type="ECO:0000313" key="2">
    <source>
        <dbReference type="Proteomes" id="UP000790709"/>
    </source>
</evidence>
<dbReference type="Proteomes" id="UP000790709">
    <property type="component" value="Unassembled WGS sequence"/>
</dbReference>
<gene>
    <name evidence="1" type="ORF">BV22DRAFT_102551</name>
</gene>
<sequence length="429" mass="48140">MPKGRFTSVEYPVPKDEIRPDMALRDTGDTMGIAPGFDPDTEFDPGYNGVDDYGRTLGSPPRPENPYDPQDSQRHQSANLDRLPRSNSRSRSSVPADPAPNTTAVLIKREPTPEDVKMVAVAIKTEDAPDERGFVTFVKSEDGKLDIWNLDHLNLGPSLKVDEDLWVGFSRKVIADTLGGGHQECWLNWQGTEAKGIPYAAFNRSWNSELPRSPGQHGVVFATFRKFNDGTPVDHPIDFFVGENPNDWRYIGRYELGRRGEILPHQLELLPQNVVHNWAKGILKSNWGREWVDKTNEAIVETAELSGDPANLIEFDTEGLRTALNDGRLVIGFTIMKCVGYRSEWHEQLLHYQAHPKPSKSQNKKRKSTGVSKGTPAKRLKNRSGRKASDESHREDGSDDYDGPEDDDELEEGMESVVARSRRSISPEV</sequence>
<name>A0ACB8BVC4_9AGAM</name>